<dbReference type="EMBL" id="VRYZ01000002">
    <property type="protein sequence ID" value="TXS93569.1"/>
    <property type="molecule type" value="Genomic_DNA"/>
</dbReference>
<dbReference type="SUPFAM" id="SSF56925">
    <property type="entry name" value="OMPA-like"/>
    <property type="match status" value="1"/>
</dbReference>
<evidence type="ECO:0000313" key="2">
    <source>
        <dbReference type="EMBL" id="TXS93569.1"/>
    </source>
</evidence>
<protein>
    <submittedName>
        <fullName evidence="2">Porin family protein</fullName>
    </submittedName>
</protein>
<dbReference type="RefSeq" id="WP_148063504.1">
    <property type="nucleotide sequence ID" value="NZ_VRYZ01000002.1"/>
</dbReference>
<reference evidence="2 3" key="1">
    <citation type="submission" date="2019-08" db="EMBL/GenBank/DDBJ databases">
        <title>Parahaliea maris sp. nov., isolated from the surface seawater.</title>
        <authorList>
            <person name="Liu Y."/>
        </authorList>
    </citation>
    <scope>NUCLEOTIDE SEQUENCE [LARGE SCALE GENOMIC DNA]</scope>
    <source>
        <strain evidence="2 3">S2-26</strain>
    </source>
</reference>
<evidence type="ECO:0000256" key="1">
    <source>
        <dbReference type="SAM" id="SignalP"/>
    </source>
</evidence>
<feature type="signal peptide" evidence="1">
    <location>
        <begin position="1"/>
        <end position="23"/>
    </location>
</feature>
<name>A0A5C9A0I1_9GAMM</name>
<gene>
    <name evidence="2" type="ORF">FVW59_07025</name>
</gene>
<dbReference type="InterPro" id="IPR011250">
    <property type="entry name" value="OMP/PagP_B-barrel"/>
</dbReference>
<dbReference type="Gene3D" id="2.40.160.20">
    <property type="match status" value="1"/>
</dbReference>
<feature type="chain" id="PRO_5023063380" evidence="1">
    <location>
        <begin position="24"/>
        <end position="250"/>
    </location>
</feature>
<organism evidence="2 3">
    <name type="scientific">Parahaliea aestuarii</name>
    <dbReference type="NCBI Taxonomy" id="1852021"/>
    <lineage>
        <taxon>Bacteria</taxon>
        <taxon>Pseudomonadati</taxon>
        <taxon>Pseudomonadota</taxon>
        <taxon>Gammaproteobacteria</taxon>
        <taxon>Cellvibrionales</taxon>
        <taxon>Halieaceae</taxon>
        <taxon>Parahaliea</taxon>
    </lineage>
</organism>
<keyword evidence="1" id="KW-0732">Signal</keyword>
<sequence>MRHRFLLPILAVCTATAPFQAFAQDSAATHEWRQSIHAYLLGPTIEGTAGIGPADTDVKVDAGEVFDMLEGAFLGMYLAEKNGWGVFADLVYMDLESDFSLARGAVKGDLGNKQFTAAVSATRRLNPNWQLLAGGMYTDVKLSLDTAGFAGGQSRRRSESWVDPFVGARFESPMGERWSFAGFGYLGGFGVGSDLMWSLNAGVAYHVSEHNAFTLMYRYIDFDYEDGNGLDRFRFDIAEHGPALGWRFSF</sequence>
<dbReference type="AlphaFoldDB" id="A0A5C9A0I1"/>
<dbReference type="Proteomes" id="UP000321933">
    <property type="component" value="Unassembled WGS sequence"/>
</dbReference>
<keyword evidence="3" id="KW-1185">Reference proteome</keyword>
<comment type="caution">
    <text evidence="2">The sequence shown here is derived from an EMBL/GenBank/DDBJ whole genome shotgun (WGS) entry which is preliminary data.</text>
</comment>
<proteinExistence type="predicted"/>
<evidence type="ECO:0000313" key="3">
    <source>
        <dbReference type="Proteomes" id="UP000321933"/>
    </source>
</evidence>
<accession>A0A5C9A0I1</accession>
<dbReference type="OrthoDB" id="5725705at2"/>